<dbReference type="PANTHER" id="PTHR14572">
    <property type="entry name" value="PANCREATIC PROGENITOR CELL DIFFERENTIATION AND PROLIFERATION FACTOR"/>
    <property type="match status" value="1"/>
</dbReference>
<dbReference type="InterPro" id="IPR026754">
    <property type="entry name" value="PPDPF"/>
</dbReference>
<dbReference type="EMBL" id="CAJHUB010000661">
    <property type="protein sequence ID" value="CAD7671227.1"/>
    <property type="molecule type" value="Genomic_DNA"/>
</dbReference>
<dbReference type="Pfam" id="PF15060">
    <property type="entry name" value="PPDFL"/>
    <property type="match status" value="1"/>
</dbReference>
<protein>
    <submittedName>
        <fullName evidence="3">(raccoon dog) hypothetical protein</fullName>
    </submittedName>
</protein>
<evidence type="ECO:0000313" key="4">
    <source>
        <dbReference type="Proteomes" id="UP000645828"/>
    </source>
</evidence>
<comment type="caution">
    <text evidence="3">The sequence shown here is derived from an EMBL/GenBank/DDBJ whole genome shotgun (WGS) entry which is preliminary data.</text>
</comment>
<comment type="similarity">
    <text evidence="1">Belongs to the PPDPF family.</text>
</comment>
<proteinExistence type="inferred from homology"/>
<evidence type="ECO:0000256" key="1">
    <source>
        <dbReference type="ARBA" id="ARBA00006609"/>
    </source>
</evidence>
<feature type="region of interest" description="Disordered" evidence="2">
    <location>
        <begin position="87"/>
        <end position="117"/>
    </location>
</feature>
<name>A0A811Y302_NYCPR</name>
<dbReference type="GO" id="GO:0030154">
    <property type="term" value="P:cell differentiation"/>
    <property type="evidence" value="ECO:0007669"/>
    <property type="project" value="InterPro"/>
</dbReference>
<feature type="compositionally biased region" description="Pro residues" evidence="2">
    <location>
        <begin position="108"/>
        <end position="117"/>
    </location>
</feature>
<organism evidence="3 4">
    <name type="scientific">Nyctereutes procyonoides</name>
    <name type="common">Raccoon dog</name>
    <name type="synonym">Canis procyonoides</name>
    <dbReference type="NCBI Taxonomy" id="34880"/>
    <lineage>
        <taxon>Eukaryota</taxon>
        <taxon>Metazoa</taxon>
        <taxon>Chordata</taxon>
        <taxon>Craniata</taxon>
        <taxon>Vertebrata</taxon>
        <taxon>Euteleostomi</taxon>
        <taxon>Mammalia</taxon>
        <taxon>Eutheria</taxon>
        <taxon>Laurasiatheria</taxon>
        <taxon>Carnivora</taxon>
        <taxon>Caniformia</taxon>
        <taxon>Canidae</taxon>
        <taxon>Nyctereutes</taxon>
    </lineage>
</organism>
<reference evidence="3" key="1">
    <citation type="submission" date="2020-12" db="EMBL/GenBank/DDBJ databases">
        <authorList>
            <consortium name="Molecular Ecology Group"/>
        </authorList>
    </citation>
    <scope>NUCLEOTIDE SEQUENCE</scope>
    <source>
        <strain evidence="3">TBG_1078</strain>
    </source>
</reference>
<sequence>MRVISSLGSMLIPGGWSTLHLNNHSHRRFRSACGLGSTFSNCPCGSAEYPGEAYLGPSWASFFLGKSTLGFMAAVVSSSTITRDLALEARRQQPGGQPGKANTGPSLERPPPGSGRH</sequence>
<gene>
    <name evidence="3" type="ORF">NYPRO_LOCUS4022</name>
</gene>
<evidence type="ECO:0000256" key="2">
    <source>
        <dbReference type="SAM" id="MobiDB-lite"/>
    </source>
</evidence>
<dbReference type="AlphaFoldDB" id="A0A811Y302"/>
<dbReference type="Proteomes" id="UP000645828">
    <property type="component" value="Unassembled WGS sequence"/>
</dbReference>
<keyword evidence="4" id="KW-1185">Reference proteome</keyword>
<accession>A0A811Y302</accession>
<evidence type="ECO:0000313" key="3">
    <source>
        <dbReference type="EMBL" id="CAD7671227.1"/>
    </source>
</evidence>